<name>A0A834UE84_VESPE</name>
<evidence type="ECO:0000313" key="2">
    <source>
        <dbReference type="EMBL" id="KAF7434724.1"/>
    </source>
</evidence>
<dbReference type="Proteomes" id="UP000600918">
    <property type="component" value="Unassembled WGS sequence"/>
</dbReference>
<organism evidence="2 3">
    <name type="scientific">Vespula pensylvanica</name>
    <name type="common">Western yellow jacket</name>
    <name type="synonym">Wasp</name>
    <dbReference type="NCBI Taxonomy" id="30213"/>
    <lineage>
        <taxon>Eukaryota</taxon>
        <taxon>Metazoa</taxon>
        <taxon>Ecdysozoa</taxon>
        <taxon>Arthropoda</taxon>
        <taxon>Hexapoda</taxon>
        <taxon>Insecta</taxon>
        <taxon>Pterygota</taxon>
        <taxon>Neoptera</taxon>
        <taxon>Endopterygota</taxon>
        <taxon>Hymenoptera</taxon>
        <taxon>Apocrita</taxon>
        <taxon>Aculeata</taxon>
        <taxon>Vespoidea</taxon>
        <taxon>Vespidae</taxon>
        <taxon>Vespinae</taxon>
        <taxon>Vespula</taxon>
    </lineage>
</organism>
<dbReference type="AlphaFoldDB" id="A0A834UE84"/>
<accession>A0A834UE84</accession>
<protein>
    <submittedName>
        <fullName evidence="2">Uncharacterized protein</fullName>
    </submittedName>
</protein>
<proteinExistence type="predicted"/>
<comment type="caution">
    <text evidence="2">The sequence shown here is derived from an EMBL/GenBank/DDBJ whole genome shotgun (WGS) entry which is preliminary data.</text>
</comment>
<feature type="compositionally biased region" description="Basic and acidic residues" evidence="1">
    <location>
        <begin position="45"/>
        <end position="59"/>
    </location>
</feature>
<evidence type="ECO:0000313" key="3">
    <source>
        <dbReference type="Proteomes" id="UP000600918"/>
    </source>
</evidence>
<evidence type="ECO:0000256" key="1">
    <source>
        <dbReference type="SAM" id="MobiDB-lite"/>
    </source>
</evidence>
<feature type="region of interest" description="Disordered" evidence="1">
    <location>
        <begin position="40"/>
        <end position="62"/>
    </location>
</feature>
<dbReference type="EMBL" id="JACSDY010000002">
    <property type="protein sequence ID" value="KAF7434724.1"/>
    <property type="molecule type" value="Genomic_DNA"/>
</dbReference>
<reference evidence="2" key="1">
    <citation type="journal article" date="2020" name="G3 (Bethesda)">
        <title>High-Quality Assemblies for Three Invasive Social Wasps from the &lt;i&gt;Vespula&lt;/i&gt; Genus.</title>
        <authorList>
            <person name="Harrop T.W.R."/>
            <person name="Guhlin J."/>
            <person name="McLaughlin G.M."/>
            <person name="Permina E."/>
            <person name="Stockwell P."/>
            <person name="Gilligan J."/>
            <person name="Le Lec M.F."/>
            <person name="Gruber M.A.M."/>
            <person name="Quinn O."/>
            <person name="Lovegrove M."/>
            <person name="Duncan E.J."/>
            <person name="Remnant E.J."/>
            <person name="Van Eeckhoven J."/>
            <person name="Graham B."/>
            <person name="Knapp R.A."/>
            <person name="Langford K.W."/>
            <person name="Kronenberg Z."/>
            <person name="Press M.O."/>
            <person name="Eacker S.M."/>
            <person name="Wilson-Rankin E.E."/>
            <person name="Purcell J."/>
            <person name="Lester P.J."/>
            <person name="Dearden P.K."/>
        </authorList>
    </citation>
    <scope>NUCLEOTIDE SEQUENCE</scope>
    <source>
        <strain evidence="2">Volc-1</strain>
    </source>
</reference>
<sequence length="86" mass="9638">MESPFLYSSLNPNGVVGNFSKRYATKCLYRANRLRVETTRGGQRVTDDARVNEKEREGRSASITSVDCEVLPLKPAPNNGRSCHQH</sequence>
<gene>
    <name evidence="2" type="ORF">H0235_002915</name>
</gene>
<keyword evidence="3" id="KW-1185">Reference proteome</keyword>